<protein>
    <recommendedName>
        <fullName evidence="2">HEAT repeat domain-containing protein</fullName>
    </recommendedName>
</protein>
<comment type="caution">
    <text evidence="1">The sequence shown here is derived from an EMBL/GenBank/DDBJ whole genome shotgun (WGS) entry which is preliminary data.</text>
</comment>
<proteinExistence type="predicted"/>
<sequence>MLLAPLIHALEVDPLFEPLLRFHRDACRTGAVLFDAPAASIAARVTSSAAMAAMPRPQTIVFTGRISVTRIVKAGGAWLRRWQEVPDAPRSWAERSVQPAGLRRLDDGAVYRTDGRVEAQRIGDAASDVVTLVATIRTGAAPLIREYDVASGALVRITDADDRPSRTAMLLRFLRVAGRIEAGTCFEAASHAPDFHLRWAAMREWLALDANAAAPRLMTMAASDPSDEVRRAAARMLPLVTVRLAEARCPA</sequence>
<gene>
    <name evidence="1" type="ORF">MZO42_19020</name>
</gene>
<dbReference type="Gene3D" id="1.25.10.10">
    <property type="entry name" value="Leucine-rich Repeat Variant"/>
    <property type="match status" value="1"/>
</dbReference>
<dbReference type="InterPro" id="IPR011989">
    <property type="entry name" value="ARM-like"/>
</dbReference>
<organism evidence="1">
    <name type="scientific">Sphingomonas psychrotolerans</name>
    <dbReference type="NCBI Taxonomy" id="1327635"/>
    <lineage>
        <taxon>Bacteria</taxon>
        <taxon>Pseudomonadati</taxon>
        <taxon>Pseudomonadota</taxon>
        <taxon>Alphaproteobacteria</taxon>
        <taxon>Sphingomonadales</taxon>
        <taxon>Sphingomonadaceae</taxon>
        <taxon>Sphingomonas</taxon>
    </lineage>
</organism>
<evidence type="ECO:0000313" key="1">
    <source>
        <dbReference type="EMBL" id="MDT8760799.1"/>
    </source>
</evidence>
<name>A0ABU3N8G5_9SPHN</name>
<reference evidence="1" key="1">
    <citation type="submission" date="2022-04" db="EMBL/GenBank/DDBJ databases">
        <title>Tomato heritable bacteria conferring resistance against bacterial wilt.</title>
        <authorList>
            <person name="Yin J."/>
        </authorList>
    </citation>
    <scope>NUCLEOTIDE SEQUENCE</scope>
    <source>
        <strain evidence="1">Cra20</strain>
    </source>
</reference>
<dbReference type="EMBL" id="JALMLT010000005">
    <property type="protein sequence ID" value="MDT8760799.1"/>
    <property type="molecule type" value="Genomic_DNA"/>
</dbReference>
<evidence type="ECO:0008006" key="2">
    <source>
        <dbReference type="Google" id="ProtNLM"/>
    </source>
</evidence>
<accession>A0ABU3N8G5</accession>